<reference evidence="2" key="1">
    <citation type="submission" date="2016-10" db="EMBL/GenBank/DDBJ databases">
        <authorList>
            <person name="Varghese N."/>
            <person name="Submissions S."/>
        </authorList>
    </citation>
    <scope>NUCLEOTIDE SEQUENCE [LARGE SCALE GENOMIC DNA]</scope>
    <source>
        <strain evidence="2">DSM 44260</strain>
    </source>
</reference>
<name>A0A1H9XSZ5_9PSEU</name>
<sequence length="87" mass="9527">MILTALVTASPAQAYPAGCTWGEMDARGSYAVCTSGSGAYRSYTRCTTWYGSGYMRYGAWEVTTYPRWSTSSCSWGDSRAAYGIETR</sequence>
<keyword evidence="2" id="KW-1185">Reference proteome</keyword>
<evidence type="ECO:0000313" key="1">
    <source>
        <dbReference type="EMBL" id="SES49292.1"/>
    </source>
</evidence>
<dbReference type="AlphaFoldDB" id="A0A1H9XSZ5"/>
<organism evidence="1 2">
    <name type="scientific">Actinokineospora terrae</name>
    <dbReference type="NCBI Taxonomy" id="155974"/>
    <lineage>
        <taxon>Bacteria</taxon>
        <taxon>Bacillati</taxon>
        <taxon>Actinomycetota</taxon>
        <taxon>Actinomycetes</taxon>
        <taxon>Pseudonocardiales</taxon>
        <taxon>Pseudonocardiaceae</taxon>
        <taxon>Actinokineospora</taxon>
    </lineage>
</organism>
<dbReference type="EMBL" id="FOGI01000026">
    <property type="protein sequence ID" value="SES49292.1"/>
    <property type="molecule type" value="Genomic_DNA"/>
</dbReference>
<dbReference type="Proteomes" id="UP000199051">
    <property type="component" value="Unassembled WGS sequence"/>
</dbReference>
<gene>
    <name evidence="1" type="ORF">SAMN04487818_12615</name>
</gene>
<protein>
    <submittedName>
        <fullName evidence="1">Uncharacterized protein</fullName>
    </submittedName>
</protein>
<accession>A0A1H9XSZ5</accession>
<evidence type="ECO:0000313" key="2">
    <source>
        <dbReference type="Proteomes" id="UP000199051"/>
    </source>
</evidence>
<proteinExistence type="predicted"/>